<dbReference type="Gene3D" id="2.30.110.10">
    <property type="entry name" value="Electron Transport, Fmn-binding Protein, Chain A"/>
    <property type="match status" value="1"/>
</dbReference>
<feature type="domain" description="Hemerythrin-like" evidence="3">
    <location>
        <begin position="154"/>
        <end position="278"/>
    </location>
</feature>
<reference evidence="4 5" key="1">
    <citation type="submission" date="2018-10" db="EMBL/GenBank/DDBJ databases">
        <title>Sequencing the genomes of 1000 actinobacteria strains.</title>
        <authorList>
            <person name="Klenk H.-P."/>
        </authorList>
    </citation>
    <scope>NUCLEOTIDE SEQUENCE [LARGE SCALE GENOMIC DNA]</scope>
    <source>
        <strain evidence="4 5">DSM 45175</strain>
    </source>
</reference>
<dbReference type="Proteomes" id="UP000277671">
    <property type="component" value="Unassembled WGS sequence"/>
</dbReference>
<dbReference type="GO" id="GO:0070967">
    <property type="term" value="F:coenzyme F420 binding"/>
    <property type="evidence" value="ECO:0007669"/>
    <property type="project" value="TreeGrafter"/>
</dbReference>
<dbReference type="CDD" id="cd12108">
    <property type="entry name" value="Hr-like"/>
    <property type="match status" value="1"/>
</dbReference>
<dbReference type="OrthoDB" id="8225825at2"/>
<evidence type="ECO:0000256" key="2">
    <source>
        <dbReference type="ARBA" id="ARBA00049106"/>
    </source>
</evidence>
<evidence type="ECO:0000259" key="3">
    <source>
        <dbReference type="Pfam" id="PF01814"/>
    </source>
</evidence>
<dbReference type="InterPro" id="IPR012312">
    <property type="entry name" value="Hemerythrin-like"/>
</dbReference>
<name>A0A495JWC0_9ACTN</name>
<dbReference type="PANTHER" id="PTHR39428">
    <property type="entry name" value="F420H(2)-DEPENDENT QUINONE REDUCTASE RV1261C"/>
    <property type="match status" value="1"/>
</dbReference>
<dbReference type="EMBL" id="RBKT01000001">
    <property type="protein sequence ID" value="RKR93171.1"/>
    <property type="molecule type" value="Genomic_DNA"/>
</dbReference>
<dbReference type="AlphaFoldDB" id="A0A495JWC0"/>
<dbReference type="PANTHER" id="PTHR39428:SF1">
    <property type="entry name" value="F420H(2)-DEPENDENT QUINONE REDUCTASE RV1261C"/>
    <property type="match status" value="1"/>
</dbReference>
<proteinExistence type="inferred from homology"/>
<dbReference type="Gene3D" id="1.20.120.520">
    <property type="entry name" value="nmb1532 protein domain like"/>
    <property type="match status" value="1"/>
</dbReference>
<sequence length="288" mass="31166">MPNDFNQQVIEEFRANGGRVGGYFEGARLLLLTTTGARSGAEHTTPLGYLPDGGERVLVIGSAGGARTHPDWFHNIVADPHVTVEDGVFVYDAVASVLEGDERDLVFARAVEADQGWGDYQSRSGRVLPVVALRQVPGPPRFAAGPDGVSWGAALRTVHDAFRRELALIRAEVAASGPGLGAQLRVNCLTVCQGLHLHHTGEDAGMFPALAEGRPELAPTMERLRREHQRIAELVDDLRAVLSADGVDPVALLADVERLTDELVRHLAYEEERLIPVLDGSPTREQAR</sequence>
<dbReference type="InterPro" id="IPR004378">
    <property type="entry name" value="F420H2_quin_Rdtase"/>
</dbReference>
<comment type="similarity">
    <text evidence="1">Belongs to the F420H(2)-dependent quinone reductase family.</text>
</comment>
<dbReference type="GO" id="GO:0005886">
    <property type="term" value="C:plasma membrane"/>
    <property type="evidence" value="ECO:0007669"/>
    <property type="project" value="TreeGrafter"/>
</dbReference>
<evidence type="ECO:0000313" key="4">
    <source>
        <dbReference type="EMBL" id="RKR93171.1"/>
    </source>
</evidence>
<organism evidence="4 5">
    <name type="scientific">Micromonospora pisi</name>
    <dbReference type="NCBI Taxonomy" id="589240"/>
    <lineage>
        <taxon>Bacteria</taxon>
        <taxon>Bacillati</taxon>
        <taxon>Actinomycetota</taxon>
        <taxon>Actinomycetes</taxon>
        <taxon>Micromonosporales</taxon>
        <taxon>Micromonosporaceae</taxon>
        <taxon>Micromonospora</taxon>
    </lineage>
</organism>
<dbReference type="NCBIfam" id="TIGR00026">
    <property type="entry name" value="hi_GC_TIGR00026"/>
    <property type="match status" value="1"/>
</dbReference>
<comment type="catalytic activity">
    <reaction evidence="2">
        <text>oxidized coenzyme F420-(gamma-L-Glu)(n) + a quinol + H(+) = reduced coenzyme F420-(gamma-L-Glu)(n) + a quinone</text>
        <dbReference type="Rhea" id="RHEA:39663"/>
        <dbReference type="Rhea" id="RHEA-COMP:12939"/>
        <dbReference type="Rhea" id="RHEA-COMP:14378"/>
        <dbReference type="ChEBI" id="CHEBI:15378"/>
        <dbReference type="ChEBI" id="CHEBI:24646"/>
        <dbReference type="ChEBI" id="CHEBI:132124"/>
        <dbReference type="ChEBI" id="CHEBI:133980"/>
        <dbReference type="ChEBI" id="CHEBI:139511"/>
    </reaction>
</comment>
<dbReference type="RefSeq" id="WP_121161307.1">
    <property type="nucleotide sequence ID" value="NZ_RBKT01000001.1"/>
</dbReference>
<accession>A0A495JWC0</accession>
<evidence type="ECO:0000313" key="5">
    <source>
        <dbReference type="Proteomes" id="UP000277671"/>
    </source>
</evidence>
<comment type="caution">
    <text evidence="4">The sequence shown here is derived from an EMBL/GenBank/DDBJ whole genome shotgun (WGS) entry which is preliminary data.</text>
</comment>
<protein>
    <submittedName>
        <fullName evidence="4">Deazaflavin-dependent oxidoreductase (Nitroreductase family)</fullName>
    </submittedName>
</protein>
<keyword evidence="5" id="KW-1185">Reference proteome</keyword>
<evidence type="ECO:0000256" key="1">
    <source>
        <dbReference type="ARBA" id="ARBA00008710"/>
    </source>
</evidence>
<gene>
    <name evidence="4" type="ORF">BDK92_7692</name>
</gene>
<dbReference type="InterPro" id="IPR012349">
    <property type="entry name" value="Split_barrel_FMN-bd"/>
</dbReference>
<dbReference type="Pfam" id="PF04075">
    <property type="entry name" value="F420H2_quin_red"/>
    <property type="match status" value="1"/>
</dbReference>
<dbReference type="SUPFAM" id="SSF50475">
    <property type="entry name" value="FMN-binding split barrel"/>
    <property type="match status" value="1"/>
</dbReference>
<dbReference type="GO" id="GO:0016491">
    <property type="term" value="F:oxidoreductase activity"/>
    <property type="evidence" value="ECO:0007669"/>
    <property type="project" value="InterPro"/>
</dbReference>
<dbReference type="Pfam" id="PF01814">
    <property type="entry name" value="Hemerythrin"/>
    <property type="match status" value="1"/>
</dbReference>